<evidence type="ECO:0000313" key="11">
    <source>
        <dbReference type="Proteomes" id="UP000278036"/>
    </source>
</evidence>
<dbReference type="Proteomes" id="UP000274097">
    <property type="component" value="Unassembled WGS sequence"/>
</dbReference>
<dbReference type="EMBL" id="RFLX01000021">
    <property type="protein sequence ID" value="RMI19338.1"/>
    <property type="molecule type" value="Genomic_DNA"/>
</dbReference>
<dbReference type="InterPro" id="IPR036627">
    <property type="entry name" value="CobW-likC_sf"/>
</dbReference>
<dbReference type="InterPro" id="IPR011629">
    <property type="entry name" value="CobW-like_C"/>
</dbReference>
<dbReference type="CDD" id="cd03112">
    <property type="entry name" value="CobW-like"/>
    <property type="match status" value="1"/>
</dbReference>
<accession>A0A3A9JUI3</accession>
<dbReference type="Pfam" id="PF07683">
    <property type="entry name" value="CobW_C"/>
    <property type="match status" value="1"/>
</dbReference>
<evidence type="ECO:0000256" key="4">
    <source>
        <dbReference type="ARBA" id="ARBA00034320"/>
    </source>
</evidence>
<dbReference type="SMART" id="SM00833">
    <property type="entry name" value="CobW_C"/>
    <property type="match status" value="1"/>
</dbReference>
<evidence type="ECO:0000256" key="2">
    <source>
        <dbReference type="ARBA" id="ARBA00022801"/>
    </source>
</evidence>
<comment type="similarity">
    <text evidence="4">Belongs to the SIMIBI class G3E GTPase family. ZNG1 subfamily.</text>
</comment>
<organism evidence="8 11">
    <name type="scientific">Teichococcus wenyumeiae</name>
    <dbReference type="NCBI Taxonomy" id="2478470"/>
    <lineage>
        <taxon>Bacteria</taxon>
        <taxon>Pseudomonadati</taxon>
        <taxon>Pseudomonadota</taxon>
        <taxon>Alphaproteobacteria</taxon>
        <taxon>Acetobacterales</taxon>
        <taxon>Roseomonadaceae</taxon>
        <taxon>Roseomonas</taxon>
    </lineage>
</organism>
<comment type="function">
    <text evidence="5">Zinc chaperone that directly transfers zinc cofactor to target proteins, thereby activating them. Zinc is transferred from the CXCC motif in the GTPase domain to the zinc binding site in target proteins in a process requiring GTP hydrolysis.</text>
</comment>
<comment type="catalytic activity">
    <reaction evidence="6">
        <text>GTP + H2O = GDP + phosphate + H(+)</text>
        <dbReference type="Rhea" id="RHEA:19669"/>
        <dbReference type="ChEBI" id="CHEBI:15377"/>
        <dbReference type="ChEBI" id="CHEBI:15378"/>
        <dbReference type="ChEBI" id="CHEBI:37565"/>
        <dbReference type="ChEBI" id="CHEBI:43474"/>
        <dbReference type="ChEBI" id="CHEBI:58189"/>
    </reaction>
    <physiologicalReaction direction="left-to-right" evidence="6">
        <dbReference type="Rhea" id="RHEA:19670"/>
    </physiologicalReaction>
</comment>
<dbReference type="RefSeq" id="WP_120638099.1">
    <property type="nucleotide sequence ID" value="NZ_RAQU01000044.1"/>
</dbReference>
<protein>
    <submittedName>
        <fullName evidence="8">GTP-binding protein</fullName>
    </submittedName>
</protein>
<dbReference type="Gene3D" id="3.40.50.300">
    <property type="entry name" value="P-loop containing nucleotide triphosphate hydrolases"/>
    <property type="match status" value="1"/>
</dbReference>
<name>A0A3A9JUI3_9PROT</name>
<keyword evidence="3" id="KW-0143">Chaperone</keyword>
<evidence type="ECO:0000313" key="10">
    <source>
        <dbReference type="Proteomes" id="UP000274097"/>
    </source>
</evidence>
<dbReference type="Proteomes" id="UP000278036">
    <property type="component" value="Unassembled WGS sequence"/>
</dbReference>
<evidence type="ECO:0000256" key="6">
    <source>
        <dbReference type="ARBA" id="ARBA00049117"/>
    </source>
</evidence>
<evidence type="ECO:0000313" key="9">
    <source>
        <dbReference type="EMBL" id="RMI19338.1"/>
    </source>
</evidence>
<dbReference type="InParanoid" id="A0A3A9JUI3"/>
<dbReference type="PANTHER" id="PTHR13748">
    <property type="entry name" value="COBW-RELATED"/>
    <property type="match status" value="1"/>
</dbReference>
<dbReference type="GO" id="GO:0000166">
    <property type="term" value="F:nucleotide binding"/>
    <property type="evidence" value="ECO:0007669"/>
    <property type="project" value="UniProtKB-KW"/>
</dbReference>
<dbReference type="PANTHER" id="PTHR13748:SF62">
    <property type="entry name" value="COBW DOMAIN-CONTAINING PROTEIN"/>
    <property type="match status" value="1"/>
</dbReference>
<proteinExistence type="inferred from homology"/>
<evidence type="ECO:0000256" key="3">
    <source>
        <dbReference type="ARBA" id="ARBA00023186"/>
    </source>
</evidence>
<reference evidence="8 11" key="1">
    <citation type="submission" date="2018-09" db="EMBL/GenBank/DDBJ databases">
        <title>Roseomonas sp. nov., isolated from feces of Tibetan antelopes in the Qinghai-Tibet plateau, China.</title>
        <authorList>
            <person name="Tian Z."/>
        </authorList>
    </citation>
    <scope>NUCLEOTIDE SEQUENCE [LARGE SCALE GENOMIC DNA]</scope>
    <source>
        <strain evidence="9 10">Z23</strain>
        <strain evidence="8 11">Z24</strain>
    </source>
</reference>
<feature type="domain" description="CobW C-terminal" evidence="7">
    <location>
        <begin position="217"/>
        <end position="308"/>
    </location>
</feature>
<dbReference type="SUPFAM" id="SSF52540">
    <property type="entry name" value="P-loop containing nucleoside triphosphate hydrolases"/>
    <property type="match status" value="1"/>
</dbReference>
<dbReference type="InterPro" id="IPR051316">
    <property type="entry name" value="Zinc-reg_GTPase_activator"/>
</dbReference>
<comment type="caution">
    <text evidence="8">The sequence shown here is derived from an EMBL/GenBank/DDBJ whole genome shotgun (WGS) entry which is preliminary data.</text>
</comment>
<gene>
    <name evidence="8" type="ORF">D6Z83_09605</name>
    <name evidence="9" type="ORF">EBE87_20975</name>
</gene>
<evidence type="ECO:0000256" key="5">
    <source>
        <dbReference type="ARBA" id="ARBA00045658"/>
    </source>
</evidence>
<keyword evidence="2" id="KW-0378">Hydrolase</keyword>
<dbReference type="EMBL" id="RAQU01000044">
    <property type="protein sequence ID" value="RKK04418.1"/>
    <property type="molecule type" value="Genomic_DNA"/>
</dbReference>
<dbReference type="Gene3D" id="3.30.1220.10">
    <property type="entry name" value="CobW-like, C-terminal domain"/>
    <property type="match status" value="1"/>
</dbReference>
<dbReference type="OrthoDB" id="9808822at2"/>
<sequence>MPVPVLLVTGFLGAGKTTVINHLLTNAAGKRLAAVVNDFGAINIDAELLAGSADGVVALQNGCICCTLQGDLLRTLSLLLRQEPPPEGIVIETSGVSDPAEVVRSLLDPVIWREAALDAVLCVADARALTDRPPLLEDALLLSQLRSGDFILLNKADTVTAEELAALRTRLFALLPARTVLEAVQGAIPAGLFFADEPPEAPDRAVPVVSRFSTPGFESLSWTADRRLSLPRFQMAVSRLAPRLARAKGILRFEGQEKPMLFQMVGERATFGAAPPSPSGSAMVRLVFIAENGRLQADMVRAMLEECVA</sequence>
<dbReference type="InterPro" id="IPR003495">
    <property type="entry name" value="CobW/HypB/UreG_nucleotide-bd"/>
</dbReference>
<keyword evidence="10" id="KW-1185">Reference proteome</keyword>
<dbReference type="SUPFAM" id="SSF90002">
    <property type="entry name" value="Hypothetical protein YjiA, C-terminal domain"/>
    <property type="match status" value="1"/>
</dbReference>
<dbReference type="InterPro" id="IPR027417">
    <property type="entry name" value="P-loop_NTPase"/>
</dbReference>
<evidence type="ECO:0000256" key="1">
    <source>
        <dbReference type="ARBA" id="ARBA00022741"/>
    </source>
</evidence>
<dbReference type="Pfam" id="PF02492">
    <property type="entry name" value="cobW"/>
    <property type="match status" value="1"/>
</dbReference>
<dbReference type="GO" id="GO:0005737">
    <property type="term" value="C:cytoplasm"/>
    <property type="evidence" value="ECO:0007669"/>
    <property type="project" value="TreeGrafter"/>
</dbReference>
<dbReference type="AlphaFoldDB" id="A0A3A9JUI3"/>
<evidence type="ECO:0000313" key="8">
    <source>
        <dbReference type="EMBL" id="RKK04418.1"/>
    </source>
</evidence>
<keyword evidence="1" id="KW-0547">Nucleotide-binding</keyword>
<evidence type="ECO:0000259" key="7">
    <source>
        <dbReference type="SMART" id="SM00833"/>
    </source>
</evidence>
<dbReference type="GO" id="GO:0016787">
    <property type="term" value="F:hydrolase activity"/>
    <property type="evidence" value="ECO:0007669"/>
    <property type="project" value="UniProtKB-KW"/>
</dbReference>